<dbReference type="EMBL" id="KN549240">
    <property type="protein sequence ID" value="KHJ99148.1"/>
    <property type="molecule type" value="Genomic_DNA"/>
</dbReference>
<accession>A0A0B1TNR6</accession>
<dbReference type="Gene3D" id="3.30.70.270">
    <property type="match status" value="1"/>
</dbReference>
<dbReference type="InterPro" id="IPR043128">
    <property type="entry name" value="Rev_trsase/Diguanyl_cyclase"/>
</dbReference>
<dbReference type="InterPro" id="IPR000477">
    <property type="entry name" value="RT_dom"/>
</dbReference>
<dbReference type="Pfam" id="PF00078">
    <property type="entry name" value="RVT_1"/>
    <property type="match status" value="1"/>
</dbReference>
<evidence type="ECO:0000259" key="1">
    <source>
        <dbReference type="Pfam" id="PF00078"/>
    </source>
</evidence>
<dbReference type="InterPro" id="IPR043502">
    <property type="entry name" value="DNA/RNA_pol_sf"/>
</dbReference>
<organism evidence="2 3">
    <name type="scientific">Oesophagostomum dentatum</name>
    <name type="common">Nodular worm</name>
    <dbReference type="NCBI Taxonomy" id="61180"/>
    <lineage>
        <taxon>Eukaryota</taxon>
        <taxon>Metazoa</taxon>
        <taxon>Ecdysozoa</taxon>
        <taxon>Nematoda</taxon>
        <taxon>Chromadorea</taxon>
        <taxon>Rhabditida</taxon>
        <taxon>Rhabditina</taxon>
        <taxon>Rhabditomorpha</taxon>
        <taxon>Strongyloidea</taxon>
        <taxon>Strongylidae</taxon>
        <taxon>Oesophagostomum</taxon>
    </lineage>
</organism>
<feature type="domain" description="Reverse transcriptase" evidence="1">
    <location>
        <begin position="6"/>
        <end position="87"/>
    </location>
</feature>
<keyword evidence="3" id="KW-1185">Reference proteome</keyword>
<evidence type="ECO:0000313" key="2">
    <source>
        <dbReference type="EMBL" id="KHJ99148.1"/>
    </source>
</evidence>
<dbReference type="OrthoDB" id="5829234at2759"/>
<evidence type="ECO:0000313" key="3">
    <source>
        <dbReference type="Proteomes" id="UP000053660"/>
    </source>
</evidence>
<proteinExistence type="predicted"/>
<reference evidence="2 3" key="1">
    <citation type="submission" date="2014-03" db="EMBL/GenBank/DDBJ databases">
        <title>Draft genome of the hookworm Oesophagostomum dentatum.</title>
        <authorList>
            <person name="Mitreva M."/>
        </authorList>
    </citation>
    <scope>NUCLEOTIDE SEQUENCE [LARGE SCALE GENOMIC DNA]</scope>
    <source>
        <strain evidence="2 3">OD-Hann</strain>
    </source>
</reference>
<dbReference type="InterPro" id="IPR050951">
    <property type="entry name" value="Retrovirus_Pol_polyprotein"/>
</dbReference>
<sequence length="143" mass="16270">MLMINTHHGLYRYNRLTFEVKSAPGIFQQIMDAVIAILDGVAAYLDDIIITGRTNDHRRNLEALLERGFCVLIEKCHFMTSETRYLGDIIERNGRLPDPQDPCNNRDASVQGRSSVSLVIGYGQLLWCVLRTCVNFAPLLTHY</sequence>
<dbReference type="SUPFAM" id="SSF56672">
    <property type="entry name" value="DNA/RNA polymerases"/>
    <property type="match status" value="1"/>
</dbReference>
<name>A0A0B1TNR6_OESDE</name>
<dbReference type="PANTHER" id="PTHR37984:SF5">
    <property type="entry name" value="PROTEIN NYNRIN-LIKE"/>
    <property type="match status" value="1"/>
</dbReference>
<protein>
    <recommendedName>
        <fullName evidence="1">Reverse transcriptase domain-containing protein</fullName>
    </recommendedName>
</protein>
<dbReference type="Gene3D" id="3.10.10.10">
    <property type="entry name" value="HIV Type 1 Reverse Transcriptase, subunit A, domain 1"/>
    <property type="match status" value="1"/>
</dbReference>
<gene>
    <name evidence="2" type="ORF">OESDEN_00856</name>
</gene>
<dbReference type="AlphaFoldDB" id="A0A0B1TNR6"/>
<dbReference type="Proteomes" id="UP000053660">
    <property type="component" value="Unassembled WGS sequence"/>
</dbReference>
<dbReference type="PANTHER" id="PTHR37984">
    <property type="entry name" value="PROTEIN CBG26694"/>
    <property type="match status" value="1"/>
</dbReference>